<name>X1RZK4_9ZZZZ</name>
<dbReference type="EMBL" id="BARW01002185">
    <property type="protein sequence ID" value="GAI68630.1"/>
    <property type="molecule type" value="Genomic_DNA"/>
</dbReference>
<gene>
    <name evidence="1" type="ORF">S12H4_06280</name>
</gene>
<evidence type="ECO:0000313" key="1">
    <source>
        <dbReference type="EMBL" id="GAI68630.1"/>
    </source>
</evidence>
<dbReference type="AlphaFoldDB" id="X1RZK4"/>
<feature type="non-terminal residue" evidence="1">
    <location>
        <position position="1"/>
    </location>
</feature>
<protein>
    <submittedName>
        <fullName evidence="1">Uncharacterized protein</fullName>
    </submittedName>
</protein>
<organism evidence="1">
    <name type="scientific">marine sediment metagenome</name>
    <dbReference type="NCBI Taxonomy" id="412755"/>
    <lineage>
        <taxon>unclassified sequences</taxon>
        <taxon>metagenomes</taxon>
        <taxon>ecological metagenomes</taxon>
    </lineage>
</organism>
<proteinExistence type="predicted"/>
<comment type="caution">
    <text evidence="1">The sequence shown here is derived from an EMBL/GenBank/DDBJ whole genome shotgun (WGS) entry which is preliminary data.</text>
</comment>
<sequence>TDTFGQGKQSELPQYPGQMNQVLPWSAVGEETLTIPHQVMILAFLTPG</sequence>
<accession>X1RZK4</accession>
<reference evidence="1" key="1">
    <citation type="journal article" date="2014" name="Front. Microbiol.">
        <title>High frequency of phylogenetically diverse reductive dehalogenase-homologous genes in deep subseafloor sedimentary metagenomes.</title>
        <authorList>
            <person name="Kawai M."/>
            <person name="Futagami T."/>
            <person name="Toyoda A."/>
            <person name="Takaki Y."/>
            <person name="Nishi S."/>
            <person name="Hori S."/>
            <person name="Arai W."/>
            <person name="Tsubouchi T."/>
            <person name="Morono Y."/>
            <person name="Uchiyama I."/>
            <person name="Ito T."/>
            <person name="Fujiyama A."/>
            <person name="Inagaki F."/>
            <person name="Takami H."/>
        </authorList>
    </citation>
    <scope>NUCLEOTIDE SEQUENCE</scope>
    <source>
        <strain evidence="1">Expedition CK06-06</strain>
    </source>
</reference>